<dbReference type="Proteomes" id="UP000076727">
    <property type="component" value="Unassembled WGS sequence"/>
</dbReference>
<feature type="compositionally biased region" description="Low complexity" evidence="3">
    <location>
        <begin position="237"/>
        <end position="260"/>
    </location>
</feature>
<dbReference type="OrthoDB" id="6105938at2759"/>
<evidence type="ECO:0000256" key="1">
    <source>
        <dbReference type="PROSITE-ProRule" id="PRU00175"/>
    </source>
</evidence>
<dbReference type="STRING" id="1314783.A0A165RE47"/>
<keyword evidence="2" id="KW-0175">Coiled coil</keyword>
<dbReference type="PROSITE" id="PS50089">
    <property type="entry name" value="ZF_RING_2"/>
    <property type="match status" value="1"/>
</dbReference>
<reference evidence="5 6" key="1">
    <citation type="journal article" date="2016" name="Mol. Biol. Evol.">
        <title>Comparative Genomics of Early-Diverging Mushroom-Forming Fungi Provides Insights into the Origins of Lignocellulose Decay Capabilities.</title>
        <authorList>
            <person name="Nagy L.G."/>
            <person name="Riley R."/>
            <person name="Tritt A."/>
            <person name="Adam C."/>
            <person name="Daum C."/>
            <person name="Floudas D."/>
            <person name="Sun H."/>
            <person name="Yadav J.S."/>
            <person name="Pangilinan J."/>
            <person name="Larsson K.H."/>
            <person name="Matsuura K."/>
            <person name="Barry K."/>
            <person name="Labutti K."/>
            <person name="Kuo R."/>
            <person name="Ohm R.A."/>
            <person name="Bhattacharya S.S."/>
            <person name="Shirouzu T."/>
            <person name="Yoshinaga Y."/>
            <person name="Martin F.M."/>
            <person name="Grigoriev I.V."/>
            <person name="Hibbett D.S."/>
        </authorList>
    </citation>
    <scope>NUCLEOTIDE SEQUENCE [LARGE SCALE GENOMIC DNA]</scope>
    <source>
        <strain evidence="5 6">L-15889</strain>
    </source>
</reference>
<evidence type="ECO:0000259" key="4">
    <source>
        <dbReference type="PROSITE" id="PS50089"/>
    </source>
</evidence>
<evidence type="ECO:0000313" key="6">
    <source>
        <dbReference type="Proteomes" id="UP000076727"/>
    </source>
</evidence>
<dbReference type="SUPFAM" id="SSF57850">
    <property type="entry name" value="RING/U-box"/>
    <property type="match status" value="1"/>
</dbReference>
<gene>
    <name evidence="5" type="ORF">DAEQUDRAFT_725170</name>
</gene>
<dbReference type="InterPro" id="IPR013083">
    <property type="entry name" value="Znf_RING/FYVE/PHD"/>
</dbReference>
<feature type="coiled-coil region" evidence="2">
    <location>
        <begin position="184"/>
        <end position="215"/>
    </location>
</feature>
<evidence type="ECO:0000256" key="3">
    <source>
        <dbReference type="SAM" id="MobiDB-lite"/>
    </source>
</evidence>
<feature type="compositionally biased region" description="Low complexity" evidence="3">
    <location>
        <begin position="273"/>
        <end position="291"/>
    </location>
</feature>
<dbReference type="InterPro" id="IPR001841">
    <property type="entry name" value="Znf_RING"/>
</dbReference>
<feature type="region of interest" description="Disordered" evidence="3">
    <location>
        <begin position="237"/>
        <end position="291"/>
    </location>
</feature>
<dbReference type="EMBL" id="KV429050">
    <property type="protein sequence ID" value="KZT70631.1"/>
    <property type="molecule type" value="Genomic_DNA"/>
</dbReference>
<keyword evidence="6" id="KW-1185">Reference proteome</keyword>
<feature type="compositionally biased region" description="Low complexity" evidence="3">
    <location>
        <begin position="422"/>
        <end position="435"/>
    </location>
</feature>
<evidence type="ECO:0000313" key="5">
    <source>
        <dbReference type="EMBL" id="KZT70631.1"/>
    </source>
</evidence>
<feature type="domain" description="RING-type" evidence="4">
    <location>
        <begin position="10"/>
        <end position="56"/>
    </location>
</feature>
<keyword evidence="1" id="KW-0863">Zinc-finger</keyword>
<name>A0A165RE47_9APHY</name>
<proteinExistence type="predicted"/>
<feature type="compositionally biased region" description="Basic and acidic residues" evidence="3">
    <location>
        <begin position="383"/>
        <end position="392"/>
    </location>
</feature>
<protein>
    <recommendedName>
        <fullName evidence="4">RING-type domain-containing protein</fullName>
    </recommendedName>
</protein>
<keyword evidence="1" id="KW-0479">Metal-binding</keyword>
<dbReference type="GO" id="GO:0008270">
    <property type="term" value="F:zinc ion binding"/>
    <property type="evidence" value="ECO:0007669"/>
    <property type="project" value="UniProtKB-KW"/>
</dbReference>
<dbReference type="Gene3D" id="3.30.40.10">
    <property type="entry name" value="Zinc/RING finger domain, C3HC4 (zinc finger)"/>
    <property type="match status" value="1"/>
</dbReference>
<dbReference type="AlphaFoldDB" id="A0A165RE47"/>
<sequence length="452" mass="48300">MFSLNPGSLCDVCAEEYGPHNYPHSIPCGHILCLNCCNNILEKTSPRLTPCCPFCRVPFASDTVRLIRVDFGGHGSGWSTPRAGDAPDTHTHILGAGAGEDDVLLFTGDKDRDKTRVQLESKVARVAGKKCSVEEVKHLHQELRTWLSTDKKRDEQTAALELSAALLHAILVNHVAHKHAGEMAKQVENNLRDKLLEVQAEKDELEQDLHRRTQAAAKSAEIQTLRAELSRHRIRTATPVLGAPTTPPAAASLASAKSAPMSPPRPQSSAAFTSPRSRATSPTSPTPSPARAAYAPAIASPLTRISSASAATHAHAHAHTRSASTIPMHRAMTPAARPASAIPAPAPASAHPIPHAPAKARRASPPPPAATPQKMSRSASASSDEKEKEKQRHAQRVQLMERWIPSVDAASTSPPTGPPTKWPAHLGHAPPHGHASLVPPPRYKTPFSAHSP</sequence>
<organism evidence="5 6">
    <name type="scientific">Daedalea quercina L-15889</name>
    <dbReference type="NCBI Taxonomy" id="1314783"/>
    <lineage>
        <taxon>Eukaryota</taxon>
        <taxon>Fungi</taxon>
        <taxon>Dikarya</taxon>
        <taxon>Basidiomycota</taxon>
        <taxon>Agaricomycotina</taxon>
        <taxon>Agaricomycetes</taxon>
        <taxon>Polyporales</taxon>
        <taxon>Fomitopsis</taxon>
    </lineage>
</organism>
<accession>A0A165RE47</accession>
<keyword evidence="1" id="KW-0862">Zinc</keyword>
<feature type="region of interest" description="Disordered" evidence="3">
    <location>
        <begin position="307"/>
        <end position="452"/>
    </location>
</feature>
<evidence type="ECO:0000256" key="2">
    <source>
        <dbReference type="SAM" id="Coils"/>
    </source>
</evidence>
<feature type="compositionally biased region" description="Low complexity" evidence="3">
    <location>
        <begin position="334"/>
        <end position="357"/>
    </location>
</feature>